<dbReference type="AlphaFoldDB" id="A0A382P336"/>
<name>A0A382P336_9ZZZZ</name>
<evidence type="ECO:0008006" key="2">
    <source>
        <dbReference type="Google" id="ProtNLM"/>
    </source>
</evidence>
<sequence length="111" mass="12253">VKKLVVLYLSLFPFPVAAEEEFSLEAEIELGYGYDSNVSVDDLDLSTNIGDQFADISMSGNVNYKSQKDVRYSASLTLNKKLYDTFDQFDGLLALASLSASKEVGDFEFGL</sequence>
<evidence type="ECO:0000313" key="1">
    <source>
        <dbReference type="EMBL" id="SVC67168.1"/>
    </source>
</evidence>
<gene>
    <name evidence="1" type="ORF">METZ01_LOCUS320022</name>
</gene>
<proteinExistence type="predicted"/>
<protein>
    <recommendedName>
        <fullName evidence="2">DUF5723 domain-containing protein</fullName>
    </recommendedName>
</protein>
<feature type="non-terminal residue" evidence="1">
    <location>
        <position position="111"/>
    </location>
</feature>
<organism evidence="1">
    <name type="scientific">marine metagenome</name>
    <dbReference type="NCBI Taxonomy" id="408172"/>
    <lineage>
        <taxon>unclassified sequences</taxon>
        <taxon>metagenomes</taxon>
        <taxon>ecological metagenomes</taxon>
    </lineage>
</organism>
<reference evidence="1" key="1">
    <citation type="submission" date="2018-05" db="EMBL/GenBank/DDBJ databases">
        <authorList>
            <person name="Lanie J.A."/>
            <person name="Ng W.-L."/>
            <person name="Kazmierczak K.M."/>
            <person name="Andrzejewski T.M."/>
            <person name="Davidsen T.M."/>
            <person name="Wayne K.J."/>
            <person name="Tettelin H."/>
            <person name="Glass J.I."/>
            <person name="Rusch D."/>
            <person name="Podicherti R."/>
            <person name="Tsui H.-C.T."/>
            <person name="Winkler M.E."/>
        </authorList>
    </citation>
    <scope>NUCLEOTIDE SEQUENCE</scope>
</reference>
<dbReference type="EMBL" id="UINC01104195">
    <property type="protein sequence ID" value="SVC67168.1"/>
    <property type="molecule type" value="Genomic_DNA"/>
</dbReference>
<accession>A0A382P336</accession>
<feature type="non-terminal residue" evidence="1">
    <location>
        <position position="1"/>
    </location>
</feature>